<evidence type="ECO:0000313" key="4">
    <source>
        <dbReference type="Proteomes" id="UP000823613"/>
    </source>
</evidence>
<dbReference type="GO" id="GO:0004619">
    <property type="term" value="F:phosphoglycerate mutase activity"/>
    <property type="evidence" value="ECO:0007669"/>
    <property type="project" value="InterPro"/>
</dbReference>
<dbReference type="PROSITE" id="PS50005">
    <property type="entry name" value="TPR"/>
    <property type="match status" value="1"/>
</dbReference>
<proteinExistence type="predicted"/>
<dbReference type="EMBL" id="JADIMY010000061">
    <property type="protein sequence ID" value="MBO8427470.1"/>
    <property type="molecule type" value="Genomic_DNA"/>
</dbReference>
<dbReference type="InterPro" id="IPR019734">
    <property type="entry name" value="TPR_rpt"/>
</dbReference>
<keyword evidence="1" id="KW-0802">TPR repeat</keyword>
<sequence>MKIVCPYCEKVNEVSKGALEVTCEACNQTFSMVEGKKKTVAKYKELQTGAYTALYRFKRFDDAIRYYEEALLIKPNDLSSVIGICLALTSKTSFDHTMFYQVIPTINKYDIYLNLENTVVFLHFISDMFDQIKFYLNESDFRVIKDGTYINKALFIEYIKSLKDILDIFKFFKDSFSLMDEEEAKSFKEENPDFYKRFEELENEVNSRLNKTYNINHIGDIEVSNGELNELKTNKIDLDIDTLDDTSMVVIDKKEVMYMKIFVPSALVSVILGIILFIVYGFTLNIPSLVFAIIFILLGLGLFLFYRFYFNKKK</sequence>
<keyword evidence="2" id="KW-1133">Transmembrane helix</keyword>
<reference evidence="3" key="2">
    <citation type="journal article" date="2021" name="PeerJ">
        <title>Extensive microbial diversity within the chicken gut microbiome revealed by metagenomics and culture.</title>
        <authorList>
            <person name="Gilroy R."/>
            <person name="Ravi A."/>
            <person name="Getino M."/>
            <person name="Pursley I."/>
            <person name="Horton D.L."/>
            <person name="Alikhan N.F."/>
            <person name="Baker D."/>
            <person name="Gharbi K."/>
            <person name="Hall N."/>
            <person name="Watson M."/>
            <person name="Adriaenssens E.M."/>
            <person name="Foster-Nyarko E."/>
            <person name="Jarju S."/>
            <person name="Secka A."/>
            <person name="Antonio M."/>
            <person name="Oren A."/>
            <person name="Chaudhuri R.R."/>
            <person name="La Ragione R."/>
            <person name="Hildebrand F."/>
            <person name="Pallen M.J."/>
        </authorList>
    </citation>
    <scope>NUCLEOTIDE SEQUENCE</scope>
    <source>
        <strain evidence="3">11159</strain>
    </source>
</reference>
<gene>
    <name evidence="3" type="ORF">IAC58_02785</name>
</gene>
<evidence type="ECO:0000256" key="2">
    <source>
        <dbReference type="SAM" id="Phobius"/>
    </source>
</evidence>
<feature type="repeat" description="TPR" evidence="1">
    <location>
        <begin position="44"/>
        <end position="77"/>
    </location>
</feature>
<evidence type="ECO:0000256" key="1">
    <source>
        <dbReference type="PROSITE-ProRule" id="PRU00339"/>
    </source>
</evidence>
<keyword evidence="2" id="KW-0812">Transmembrane</keyword>
<accession>A0A9D9DIQ4</accession>
<reference evidence="3" key="1">
    <citation type="submission" date="2020-10" db="EMBL/GenBank/DDBJ databases">
        <authorList>
            <person name="Gilroy R."/>
        </authorList>
    </citation>
    <scope>NUCLEOTIDE SEQUENCE</scope>
    <source>
        <strain evidence="3">11159</strain>
    </source>
</reference>
<feature type="transmembrane region" description="Helical" evidence="2">
    <location>
        <begin position="289"/>
        <end position="309"/>
    </location>
</feature>
<dbReference type="GO" id="GO:0005737">
    <property type="term" value="C:cytoplasm"/>
    <property type="evidence" value="ECO:0007669"/>
    <property type="project" value="InterPro"/>
</dbReference>
<dbReference type="InterPro" id="IPR036646">
    <property type="entry name" value="PGAM_B_sf"/>
</dbReference>
<evidence type="ECO:0000313" key="3">
    <source>
        <dbReference type="EMBL" id="MBO8427470.1"/>
    </source>
</evidence>
<dbReference type="AlphaFoldDB" id="A0A9D9DIQ4"/>
<name>A0A9D9DIQ4_9BACL</name>
<dbReference type="Proteomes" id="UP000823613">
    <property type="component" value="Unassembled WGS sequence"/>
</dbReference>
<keyword evidence="2" id="KW-0472">Membrane</keyword>
<protein>
    <recommendedName>
        <fullName evidence="5">Tetratricopeptide repeat protein</fullName>
    </recommendedName>
</protein>
<comment type="caution">
    <text evidence="3">The sequence shown here is derived from an EMBL/GenBank/DDBJ whole genome shotgun (WGS) entry which is preliminary data.</text>
</comment>
<dbReference type="SUPFAM" id="SSF64158">
    <property type="entry name" value="2,3-Bisphosphoglycerate-independent phosphoglycerate mutase, substrate-binding domain"/>
    <property type="match status" value="1"/>
</dbReference>
<feature type="transmembrane region" description="Helical" evidence="2">
    <location>
        <begin position="261"/>
        <end position="283"/>
    </location>
</feature>
<evidence type="ECO:0008006" key="5">
    <source>
        <dbReference type="Google" id="ProtNLM"/>
    </source>
</evidence>
<organism evidence="3 4">
    <name type="scientific">Candidatus Onthovivens merdipullorum</name>
    <dbReference type="NCBI Taxonomy" id="2840889"/>
    <lineage>
        <taxon>Bacteria</taxon>
        <taxon>Bacillati</taxon>
        <taxon>Bacillota</taxon>
        <taxon>Bacilli</taxon>
        <taxon>Bacillales</taxon>
        <taxon>Candidatus Onthovivens</taxon>
    </lineage>
</organism>